<protein>
    <submittedName>
        <fullName evidence="2">Uncharacterized protein</fullName>
    </submittedName>
</protein>
<keyword evidence="3" id="KW-1185">Reference proteome</keyword>
<name>A0ABP9QGM9_9RHOO</name>
<evidence type="ECO:0000256" key="1">
    <source>
        <dbReference type="SAM" id="MobiDB-lite"/>
    </source>
</evidence>
<proteinExistence type="predicted"/>
<evidence type="ECO:0000313" key="3">
    <source>
        <dbReference type="Proteomes" id="UP001500547"/>
    </source>
</evidence>
<reference evidence="3" key="1">
    <citation type="journal article" date="2019" name="Int. J. Syst. Evol. Microbiol.">
        <title>The Global Catalogue of Microorganisms (GCM) 10K type strain sequencing project: providing services to taxonomists for standard genome sequencing and annotation.</title>
        <authorList>
            <consortium name="The Broad Institute Genomics Platform"/>
            <consortium name="The Broad Institute Genome Sequencing Center for Infectious Disease"/>
            <person name="Wu L."/>
            <person name="Ma J."/>
        </authorList>
    </citation>
    <scope>NUCLEOTIDE SEQUENCE [LARGE SCALE GENOMIC DNA]</scope>
    <source>
        <strain evidence="3">JCM 18715</strain>
    </source>
</reference>
<dbReference type="Proteomes" id="UP001500547">
    <property type="component" value="Unassembled WGS sequence"/>
</dbReference>
<dbReference type="EMBL" id="BAABLD010000005">
    <property type="protein sequence ID" value="GAA5161615.1"/>
    <property type="molecule type" value="Genomic_DNA"/>
</dbReference>
<feature type="compositionally biased region" description="Low complexity" evidence="1">
    <location>
        <begin position="16"/>
        <end position="27"/>
    </location>
</feature>
<gene>
    <name evidence="2" type="ORF">GCM10025770_11090</name>
</gene>
<comment type="caution">
    <text evidence="2">The sequence shown here is derived from an EMBL/GenBank/DDBJ whole genome shotgun (WGS) entry which is preliminary data.</text>
</comment>
<accession>A0ABP9QGM9</accession>
<feature type="region of interest" description="Disordered" evidence="1">
    <location>
        <begin position="14"/>
        <end position="41"/>
    </location>
</feature>
<organism evidence="2 3">
    <name type="scientific">Viridibacterium curvum</name>
    <dbReference type="NCBI Taxonomy" id="1101404"/>
    <lineage>
        <taxon>Bacteria</taxon>
        <taxon>Pseudomonadati</taxon>
        <taxon>Pseudomonadota</taxon>
        <taxon>Betaproteobacteria</taxon>
        <taxon>Rhodocyclales</taxon>
        <taxon>Rhodocyclaceae</taxon>
        <taxon>Viridibacterium</taxon>
    </lineage>
</organism>
<sequence>MIAICEEMRRIENGELPADNNPLNNAPQTQADVISREWDRP</sequence>
<evidence type="ECO:0000313" key="2">
    <source>
        <dbReference type="EMBL" id="GAA5161615.1"/>
    </source>
</evidence>